<protein>
    <submittedName>
        <fullName evidence="1">Uncharacterized protein</fullName>
    </submittedName>
</protein>
<evidence type="ECO:0000313" key="2">
    <source>
        <dbReference type="Proteomes" id="UP000887159"/>
    </source>
</evidence>
<comment type="caution">
    <text evidence="1">The sequence shown here is derived from an EMBL/GenBank/DDBJ whole genome shotgun (WGS) entry which is preliminary data.</text>
</comment>
<proteinExistence type="predicted"/>
<organism evidence="1 2">
    <name type="scientific">Trichonephila clavipes</name>
    <name type="common">Golden silk orbweaver</name>
    <name type="synonym">Nephila clavipes</name>
    <dbReference type="NCBI Taxonomy" id="2585209"/>
    <lineage>
        <taxon>Eukaryota</taxon>
        <taxon>Metazoa</taxon>
        <taxon>Ecdysozoa</taxon>
        <taxon>Arthropoda</taxon>
        <taxon>Chelicerata</taxon>
        <taxon>Arachnida</taxon>
        <taxon>Araneae</taxon>
        <taxon>Araneomorphae</taxon>
        <taxon>Entelegynae</taxon>
        <taxon>Araneoidea</taxon>
        <taxon>Nephilidae</taxon>
        <taxon>Trichonephila</taxon>
    </lineage>
</organism>
<evidence type="ECO:0000313" key="1">
    <source>
        <dbReference type="EMBL" id="GFX94876.1"/>
    </source>
</evidence>
<gene>
    <name evidence="1" type="ORF">TNCV_2379491</name>
</gene>
<accession>A0A8X6UW02</accession>
<sequence>MYKVVNVGLDIQLVKDLWRSPPKDSFPVREPVTSQRSWSFTQHRDDRHSFSANLQFQSPPCERLTRINS</sequence>
<dbReference type="EMBL" id="BMAU01021181">
    <property type="protein sequence ID" value="GFX94876.1"/>
    <property type="molecule type" value="Genomic_DNA"/>
</dbReference>
<reference evidence="1" key="1">
    <citation type="submission" date="2020-08" db="EMBL/GenBank/DDBJ databases">
        <title>Multicomponent nature underlies the extraordinary mechanical properties of spider dragline silk.</title>
        <authorList>
            <person name="Kono N."/>
            <person name="Nakamura H."/>
            <person name="Mori M."/>
            <person name="Yoshida Y."/>
            <person name="Ohtoshi R."/>
            <person name="Malay A.D."/>
            <person name="Moran D.A.P."/>
            <person name="Tomita M."/>
            <person name="Numata K."/>
            <person name="Arakawa K."/>
        </authorList>
    </citation>
    <scope>NUCLEOTIDE SEQUENCE</scope>
</reference>
<dbReference type="Proteomes" id="UP000887159">
    <property type="component" value="Unassembled WGS sequence"/>
</dbReference>
<dbReference type="AlphaFoldDB" id="A0A8X6UW02"/>
<keyword evidence="2" id="KW-1185">Reference proteome</keyword>
<name>A0A8X6UW02_TRICX</name>